<proteinExistence type="predicted"/>
<evidence type="ECO:0000313" key="4">
    <source>
        <dbReference type="EMBL" id="HDS10112.1"/>
    </source>
</evidence>
<dbReference type="Pfam" id="PF07282">
    <property type="entry name" value="Cas12f1-like_TNB"/>
    <property type="match status" value="1"/>
</dbReference>
<feature type="compositionally biased region" description="Basic and acidic residues" evidence="2">
    <location>
        <begin position="400"/>
        <end position="412"/>
    </location>
</feature>
<evidence type="ECO:0000259" key="3">
    <source>
        <dbReference type="Pfam" id="PF07282"/>
    </source>
</evidence>
<evidence type="ECO:0000256" key="2">
    <source>
        <dbReference type="SAM" id="MobiDB-lite"/>
    </source>
</evidence>
<dbReference type="InterPro" id="IPR010095">
    <property type="entry name" value="Cas12f1-like_TNB"/>
</dbReference>
<reference evidence="4" key="1">
    <citation type="journal article" date="2020" name="mSystems">
        <title>Genome- and Community-Level Interaction Insights into Carbon Utilization and Element Cycling Functions of Hydrothermarchaeota in Hydrothermal Sediment.</title>
        <authorList>
            <person name="Zhou Z."/>
            <person name="Liu Y."/>
            <person name="Xu W."/>
            <person name="Pan J."/>
            <person name="Luo Z.H."/>
            <person name="Li M."/>
        </authorList>
    </citation>
    <scope>NUCLEOTIDE SEQUENCE [LARGE SCALE GENOMIC DNA]</scope>
    <source>
        <strain evidence="4">SpSt-123</strain>
    </source>
</reference>
<dbReference type="SUPFAM" id="SSF75712">
    <property type="entry name" value="Rad50 coiled-coil Zn hook"/>
    <property type="match status" value="1"/>
</dbReference>
<feature type="domain" description="Cas12f1-like TNB" evidence="3">
    <location>
        <begin position="304"/>
        <end position="368"/>
    </location>
</feature>
<accession>A0A7C1IHD8</accession>
<keyword evidence="1" id="KW-0238">DNA-binding</keyword>
<gene>
    <name evidence="4" type="ORF">ENO04_00585</name>
</gene>
<dbReference type="AlphaFoldDB" id="A0A7C1IHD8"/>
<comment type="caution">
    <text evidence="4">The sequence shown here is derived from an EMBL/GenBank/DDBJ whole genome shotgun (WGS) entry which is preliminary data.</text>
</comment>
<organism evidence="4">
    <name type="scientific">Fervidicoccus fontis</name>
    <dbReference type="NCBI Taxonomy" id="683846"/>
    <lineage>
        <taxon>Archaea</taxon>
        <taxon>Thermoproteota</taxon>
        <taxon>Thermoprotei</taxon>
        <taxon>Fervidicoccales</taxon>
        <taxon>Fervidicoccaceae</taxon>
        <taxon>Fervidicoccus</taxon>
    </lineage>
</organism>
<dbReference type="NCBIfam" id="TIGR01766">
    <property type="entry name" value="IS200/IS605 family accessory protein TnpB-like domain"/>
    <property type="match status" value="1"/>
</dbReference>
<sequence>MASYPVRGEEPVVIEALKMRALPEGSCDHLLEFLRLYRKAVQMVVDKIWGINDKLSRMKLHRLFYNNLVSMGFRAHHAKEIYIYANSLVESAKSNGGRKPVLRKLGARVDKYDYRLDLDNMVLTLKLHSDHEVRLRLTTSRDRVEKFRGWSNYELVVKYDGSGFWVSIYFKRIVKLVKPRTVMSIDLNFDNITVAVLSFNSKLIKLKRYKTPHRKILTHRIWIERIQKRYPRSWRFVRGVRKAIDRHGEREKNISWSYAHKIGDLIAGLALKHQSAVVLEDLEKLRENNKRDRRFNKRLGLWFYRKIQFCVEYEARERNLEVIKMNPRGTSSKCPKCGKKLTENKHRILRCKKYSFIGDRDVIATINLYKKYVLKCSRCGVPGVAPNAPKPDEAPSGMRGSRDEAMKTHQII</sequence>
<evidence type="ECO:0000256" key="1">
    <source>
        <dbReference type="ARBA" id="ARBA00023125"/>
    </source>
</evidence>
<dbReference type="GO" id="GO:0003677">
    <property type="term" value="F:DNA binding"/>
    <property type="evidence" value="ECO:0007669"/>
    <property type="project" value="UniProtKB-KW"/>
</dbReference>
<dbReference type="EMBL" id="DSDY01000022">
    <property type="protein sequence ID" value="HDS10112.1"/>
    <property type="molecule type" value="Genomic_DNA"/>
</dbReference>
<name>A0A7C1IHD8_9CREN</name>
<protein>
    <submittedName>
        <fullName evidence="4">Transposase</fullName>
    </submittedName>
</protein>
<feature type="region of interest" description="Disordered" evidence="2">
    <location>
        <begin position="387"/>
        <end position="412"/>
    </location>
</feature>